<keyword evidence="4" id="KW-1185">Reference proteome</keyword>
<dbReference type="Proteomes" id="UP000247702">
    <property type="component" value="Unassembled WGS sequence"/>
</dbReference>
<comment type="caution">
    <text evidence="3">The sequence shown here is derived from an EMBL/GenBank/DDBJ whole genome shotgun (WGS) entry which is preliminary data.</text>
</comment>
<dbReference type="AlphaFoldDB" id="A0A2Z6R9X8"/>
<reference evidence="3 4" key="1">
    <citation type="submission" date="2017-11" db="EMBL/GenBank/DDBJ databases">
        <title>The genome of Rhizophagus clarus HR1 reveals common genetic basis of auxotrophy among arbuscular mycorrhizal fungi.</title>
        <authorList>
            <person name="Kobayashi Y."/>
        </authorList>
    </citation>
    <scope>NUCLEOTIDE SEQUENCE [LARGE SCALE GENOMIC DNA]</scope>
    <source>
        <strain evidence="3 4">HR1</strain>
    </source>
</reference>
<feature type="compositionally biased region" description="Basic and acidic residues" evidence="2">
    <location>
        <begin position="135"/>
        <end position="152"/>
    </location>
</feature>
<name>A0A2Z6R9X8_9GLOM</name>
<feature type="coiled-coil region" evidence="1">
    <location>
        <begin position="64"/>
        <end position="133"/>
    </location>
</feature>
<evidence type="ECO:0000313" key="3">
    <source>
        <dbReference type="EMBL" id="GBB94634.1"/>
    </source>
</evidence>
<evidence type="ECO:0000256" key="1">
    <source>
        <dbReference type="SAM" id="Coils"/>
    </source>
</evidence>
<protein>
    <submittedName>
        <fullName evidence="3">Uncharacterized protein</fullName>
    </submittedName>
</protein>
<keyword evidence="1" id="KW-0175">Coiled coil</keyword>
<organism evidence="3 4">
    <name type="scientific">Rhizophagus clarus</name>
    <dbReference type="NCBI Taxonomy" id="94130"/>
    <lineage>
        <taxon>Eukaryota</taxon>
        <taxon>Fungi</taxon>
        <taxon>Fungi incertae sedis</taxon>
        <taxon>Mucoromycota</taxon>
        <taxon>Glomeromycotina</taxon>
        <taxon>Glomeromycetes</taxon>
        <taxon>Glomerales</taxon>
        <taxon>Glomeraceae</taxon>
        <taxon>Rhizophagus</taxon>
    </lineage>
</organism>
<evidence type="ECO:0000313" key="4">
    <source>
        <dbReference type="Proteomes" id="UP000247702"/>
    </source>
</evidence>
<sequence length="366" mass="43629">MQCFRNRYFTEIGLRSPRYFTDKIDKVFGKTAKPPSFFKNISHFSHLNVETIELLLKVGEKIAYNLYEQNVLALVKQNSELQRQLYEAQRKNIEDAKMILKKESEVEYKDLIIKQKDEKIGRLEKRIETLCEESKKENDISKKKENTSDKQNTKLRKSNQYRPDRKIVEVSVNSVADQTNIYASEARNLIFYDIPKQWKENEVIEALNNIHYVRWYSGSMKLQQIRYCNSWQLTKEIKEEISKKKEAEVRDAAKKYGATFVKIIKVHKKQFLLGYFNNESSMMRALELSMKDDFQDCWKVRSIDEVITKEQLDIQYHPFPILHQVMCLLQRIKVRKTTKMKRKKSMQKRVTEVQDNLAVDIEDLER</sequence>
<evidence type="ECO:0000256" key="2">
    <source>
        <dbReference type="SAM" id="MobiDB-lite"/>
    </source>
</evidence>
<feature type="region of interest" description="Disordered" evidence="2">
    <location>
        <begin position="135"/>
        <end position="159"/>
    </location>
</feature>
<dbReference type="EMBL" id="BEXD01001551">
    <property type="protein sequence ID" value="GBB94634.1"/>
    <property type="molecule type" value="Genomic_DNA"/>
</dbReference>
<accession>A0A2Z6R9X8</accession>
<proteinExistence type="predicted"/>
<gene>
    <name evidence="3" type="ORF">RclHR1_23940001</name>
</gene>